<evidence type="ECO:0000313" key="3">
    <source>
        <dbReference type="EMBL" id="PCJ40198.1"/>
    </source>
</evidence>
<feature type="compositionally biased region" description="Basic residues" evidence="1">
    <location>
        <begin position="1"/>
        <end position="10"/>
    </location>
</feature>
<comment type="caution">
    <text evidence="3">The sequence shown here is derived from an EMBL/GenBank/DDBJ whole genome shotgun (WGS) entry which is preliminary data.</text>
</comment>
<dbReference type="InterPro" id="IPR049191">
    <property type="entry name" value="SutA_RBD"/>
</dbReference>
<feature type="region of interest" description="Disordered" evidence="1">
    <location>
        <begin position="40"/>
        <end position="67"/>
    </location>
</feature>
<proteinExistence type="predicted"/>
<gene>
    <name evidence="3" type="ORF">COA71_11865</name>
</gene>
<dbReference type="AlphaFoldDB" id="A0A2A5C9N9"/>
<evidence type="ECO:0000313" key="4">
    <source>
        <dbReference type="Proteomes" id="UP000228987"/>
    </source>
</evidence>
<evidence type="ECO:0000259" key="2">
    <source>
        <dbReference type="Pfam" id="PF20661"/>
    </source>
</evidence>
<reference evidence="4" key="1">
    <citation type="submission" date="2017-08" db="EMBL/GenBank/DDBJ databases">
        <title>A dynamic microbial community with high functional redundancy inhabits the cold, oxic subseafloor aquifer.</title>
        <authorList>
            <person name="Tully B.J."/>
            <person name="Wheat C.G."/>
            <person name="Glazer B.T."/>
            <person name="Huber J.A."/>
        </authorList>
    </citation>
    <scope>NUCLEOTIDE SEQUENCE [LARGE SCALE GENOMIC DNA]</scope>
</reference>
<accession>A0A2A5C9N9</accession>
<sequence length="67" mass="6965">MANTRKKAASKKAGSEASETDAASLEKQMAKFLASGGEVQQIPNGVSGQVQTSGPRHITLGKRHQTG</sequence>
<feature type="domain" description="Transcriptional regulator SutA RNAP-binding" evidence="2">
    <location>
        <begin position="23"/>
        <end position="49"/>
    </location>
</feature>
<dbReference type="Pfam" id="PF20661">
    <property type="entry name" value="SutA-RBD"/>
    <property type="match status" value="1"/>
</dbReference>
<dbReference type="Proteomes" id="UP000228987">
    <property type="component" value="Unassembled WGS sequence"/>
</dbReference>
<organism evidence="3 4">
    <name type="scientific">SAR86 cluster bacterium</name>
    <dbReference type="NCBI Taxonomy" id="2030880"/>
    <lineage>
        <taxon>Bacteria</taxon>
        <taxon>Pseudomonadati</taxon>
        <taxon>Pseudomonadota</taxon>
        <taxon>Gammaproteobacteria</taxon>
        <taxon>SAR86 cluster</taxon>
    </lineage>
</organism>
<evidence type="ECO:0000256" key="1">
    <source>
        <dbReference type="SAM" id="MobiDB-lite"/>
    </source>
</evidence>
<dbReference type="EMBL" id="NVWI01000010">
    <property type="protein sequence ID" value="PCJ40198.1"/>
    <property type="molecule type" value="Genomic_DNA"/>
</dbReference>
<protein>
    <recommendedName>
        <fullName evidence="2">Transcriptional regulator SutA RNAP-binding domain-containing protein</fullName>
    </recommendedName>
</protein>
<name>A0A2A5C9N9_9GAMM</name>
<feature type="compositionally biased region" description="Polar residues" evidence="1">
    <location>
        <begin position="41"/>
        <end position="54"/>
    </location>
</feature>
<feature type="region of interest" description="Disordered" evidence="1">
    <location>
        <begin position="1"/>
        <end position="24"/>
    </location>
</feature>